<gene>
    <name evidence="1" type="ORF">URODEC1_LOCUS34029</name>
</gene>
<dbReference type="EMBL" id="OZ075126">
    <property type="protein sequence ID" value="CAL4943219.1"/>
    <property type="molecule type" value="Genomic_DNA"/>
</dbReference>
<accession>A0ABC8YEX0</accession>
<proteinExistence type="predicted"/>
<evidence type="ECO:0000313" key="2">
    <source>
        <dbReference type="Proteomes" id="UP001497457"/>
    </source>
</evidence>
<name>A0ABC8YEX0_9POAL</name>
<evidence type="ECO:0000313" key="1">
    <source>
        <dbReference type="EMBL" id="CAL4943219.1"/>
    </source>
</evidence>
<dbReference type="AlphaFoldDB" id="A0ABC8YEX0"/>
<reference evidence="2" key="1">
    <citation type="submission" date="2024-06" db="EMBL/GenBank/DDBJ databases">
        <authorList>
            <person name="Ryan C."/>
        </authorList>
    </citation>
    <scope>NUCLEOTIDE SEQUENCE [LARGE SCALE GENOMIC DNA]</scope>
</reference>
<protein>
    <submittedName>
        <fullName evidence="1">Uncharacterized protein</fullName>
    </submittedName>
</protein>
<sequence length="120" mass="12701">MDMDRYLGGNNRAPFVVLTAVVLVIAASSTFSSAAAAAAVVAAAAPGCEASLGWDLDRSGAVSGALSSECCDVLLRVQRRRRAHLVLPGMRRHGRGPRLLHRGRRRCAPGPAAFFTEPLF</sequence>
<keyword evidence="2" id="KW-1185">Reference proteome</keyword>
<reference evidence="1 2" key="2">
    <citation type="submission" date="2024-10" db="EMBL/GenBank/DDBJ databases">
        <authorList>
            <person name="Ryan C."/>
        </authorList>
    </citation>
    <scope>NUCLEOTIDE SEQUENCE [LARGE SCALE GENOMIC DNA]</scope>
</reference>
<dbReference type="Proteomes" id="UP001497457">
    <property type="component" value="Chromosome 16b"/>
</dbReference>
<organism evidence="1 2">
    <name type="scientific">Urochloa decumbens</name>
    <dbReference type="NCBI Taxonomy" id="240449"/>
    <lineage>
        <taxon>Eukaryota</taxon>
        <taxon>Viridiplantae</taxon>
        <taxon>Streptophyta</taxon>
        <taxon>Embryophyta</taxon>
        <taxon>Tracheophyta</taxon>
        <taxon>Spermatophyta</taxon>
        <taxon>Magnoliopsida</taxon>
        <taxon>Liliopsida</taxon>
        <taxon>Poales</taxon>
        <taxon>Poaceae</taxon>
        <taxon>PACMAD clade</taxon>
        <taxon>Panicoideae</taxon>
        <taxon>Panicodae</taxon>
        <taxon>Paniceae</taxon>
        <taxon>Melinidinae</taxon>
        <taxon>Urochloa</taxon>
    </lineage>
</organism>